<proteinExistence type="predicted"/>
<dbReference type="Gene3D" id="1.10.260.40">
    <property type="entry name" value="lambda repressor-like DNA-binding domains"/>
    <property type="match status" value="1"/>
</dbReference>
<accession>A0A0N9HYA2</accession>
<organism evidence="2 3">
    <name type="scientific">Kibdelosporangium phytohabitans</name>
    <dbReference type="NCBI Taxonomy" id="860235"/>
    <lineage>
        <taxon>Bacteria</taxon>
        <taxon>Bacillati</taxon>
        <taxon>Actinomycetota</taxon>
        <taxon>Actinomycetes</taxon>
        <taxon>Pseudonocardiales</taxon>
        <taxon>Pseudonocardiaceae</taxon>
        <taxon>Kibdelosporangium</taxon>
    </lineage>
</organism>
<dbReference type="AlphaFoldDB" id="A0A0N9HYA2"/>
<evidence type="ECO:0000259" key="1">
    <source>
        <dbReference type="PROSITE" id="PS50943"/>
    </source>
</evidence>
<evidence type="ECO:0000313" key="3">
    <source>
        <dbReference type="Proteomes" id="UP000063699"/>
    </source>
</evidence>
<dbReference type="InterPro" id="IPR010982">
    <property type="entry name" value="Lambda_DNA-bd_dom_sf"/>
</dbReference>
<dbReference type="Pfam" id="PF19054">
    <property type="entry name" value="DUF5753"/>
    <property type="match status" value="1"/>
</dbReference>
<dbReference type="GO" id="GO:0003677">
    <property type="term" value="F:DNA binding"/>
    <property type="evidence" value="ECO:0007669"/>
    <property type="project" value="InterPro"/>
</dbReference>
<dbReference type="InterPro" id="IPR043917">
    <property type="entry name" value="DUF5753"/>
</dbReference>
<protein>
    <recommendedName>
        <fullName evidence="1">HTH cro/C1-type domain-containing protein</fullName>
    </recommendedName>
</protein>
<keyword evidence="3" id="KW-1185">Reference proteome</keyword>
<dbReference type="InterPro" id="IPR001387">
    <property type="entry name" value="Cro/C1-type_HTH"/>
</dbReference>
<dbReference type="STRING" id="860235.AOZ06_07925"/>
<feature type="domain" description="HTH cro/C1-type" evidence="1">
    <location>
        <begin position="1"/>
        <end position="41"/>
    </location>
</feature>
<dbReference type="EMBL" id="CP012752">
    <property type="protein sequence ID" value="ALG06870.1"/>
    <property type="molecule type" value="Genomic_DNA"/>
</dbReference>
<gene>
    <name evidence="2" type="ORF">AOZ06_07925</name>
</gene>
<dbReference type="KEGG" id="kphy:AOZ06_07925"/>
<dbReference type="PROSITE" id="PS50943">
    <property type="entry name" value="HTH_CROC1"/>
    <property type="match status" value="1"/>
</dbReference>
<evidence type="ECO:0000313" key="2">
    <source>
        <dbReference type="EMBL" id="ALG06870.1"/>
    </source>
</evidence>
<dbReference type="SUPFAM" id="SSF47413">
    <property type="entry name" value="lambda repressor-like DNA-binding domains"/>
    <property type="match status" value="1"/>
</dbReference>
<name>A0A0N9HYA2_9PSEU</name>
<dbReference type="CDD" id="cd00093">
    <property type="entry name" value="HTH_XRE"/>
    <property type="match status" value="1"/>
</dbReference>
<sequence>MADRLGVSNANISHWETGNRLVPLDRLTDYLDALTVTGDDRERLLGLRRRAEGPGELTAGVPSIGPQLAQLIEHEQTAVRIVDYAPLTLPGLLQTTDYARAVLSRGPDTDTRVALRAGRRDVLTRRRDPVEFLALIDSEVFARPIAPAEIMTDQLEHLLDMVDKHPNITIRIVPSTSPGWHPGLAGNFILFEFAKARPIVHVEHYRASAFLWEPDDVADYFDAVREVEERAMTSDRTSEVIRKMIEGRKQG</sequence>
<reference evidence="2 3" key="1">
    <citation type="submission" date="2015-07" db="EMBL/GenBank/DDBJ databases">
        <title>Genome sequencing of Kibdelosporangium phytohabitans.</title>
        <authorList>
            <person name="Qin S."/>
            <person name="Xing K."/>
        </authorList>
    </citation>
    <scope>NUCLEOTIDE SEQUENCE [LARGE SCALE GENOMIC DNA]</scope>
    <source>
        <strain evidence="2 3">KLBMP1111</strain>
    </source>
</reference>
<dbReference type="Proteomes" id="UP000063699">
    <property type="component" value="Chromosome"/>
</dbReference>